<keyword evidence="2" id="KW-1185">Reference proteome</keyword>
<name>A0A1R0GXV0_9FUNG</name>
<gene>
    <name evidence="1" type="ORF">AYI68_g4169</name>
</gene>
<accession>A0A1R0GXV0</accession>
<organism evidence="1 2">
    <name type="scientific">Smittium mucronatum</name>
    <dbReference type="NCBI Taxonomy" id="133383"/>
    <lineage>
        <taxon>Eukaryota</taxon>
        <taxon>Fungi</taxon>
        <taxon>Fungi incertae sedis</taxon>
        <taxon>Zoopagomycota</taxon>
        <taxon>Kickxellomycotina</taxon>
        <taxon>Harpellomycetes</taxon>
        <taxon>Harpellales</taxon>
        <taxon>Legeriomycetaceae</taxon>
        <taxon>Smittium</taxon>
    </lineage>
</organism>
<dbReference type="EMBL" id="LSSL01002222">
    <property type="protein sequence ID" value="OLY81722.1"/>
    <property type="molecule type" value="Genomic_DNA"/>
</dbReference>
<evidence type="ECO:0000313" key="1">
    <source>
        <dbReference type="EMBL" id="OLY81722.1"/>
    </source>
</evidence>
<evidence type="ECO:0000313" key="2">
    <source>
        <dbReference type="Proteomes" id="UP000187455"/>
    </source>
</evidence>
<dbReference type="Proteomes" id="UP000187455">
    <property type="component" value="Unassembled WGS sequence"/>
</dbReference>
<reference evidence="1 2" key="1">
    <citation type="journal article" date="2016" name="Mol. Biol. Evol.">
        <title>Genome-Wide Survey of Gut Fungi (Harpellales) Reveals the First Horizontally Transferred Ubiquitin Gene from a Mosquito Host.</title>
        <authorList>
            <person name="Wang Y."/>
            <person name="White M.M."/>
            <person name="Kvist S."/>
            <person name="Moncalvo J.M."/>
        </authorList>
    </citation>
    <scope>NUCLEOTIDE SEQUENCE [LARGE SCALE GENOMIC DNA]</scope>
    <source>
        <strain evidence="1 2">ALG-7-W6</strain>
    </source>
</reference>
<protein>
    <submittedName>
        <fullName evidence="1">Uncharacterized protein</fullName>
    </submittedName>
</protein>
<proteinExistence type="predicted"/>
<dbReference type="AlphaFoldDB" id="A0A1R0GXV0"/>
<comment type="caution">
    <text evidence="1">The sequence shown here is derived from an EMBL/GenBank/DDBJ whole genome shotgun (WGS) entry which is preliminary data.</text>
</comment>
<sequence length="150" mass="15955">MKIEEFYVLSLGKIMPGLLFTDDAAVQARKFSKNINASDTYLTKIGEATLSALFLASSSPSPNIEIGAGITSLLRLSTPRPFLPALTTLRFFTAPTVEIISGNLNLGLGTKLSGSSSKEDTRSYISSSLAKLKNWSNSSSSAGNSDDIDN</sequence>